<dbReference type="Pfam" id="PF13426">
    <property type="entry name" value="PAS_9"/>
    <property type="match status" value="1"/>
</dbReference>
<dbReference type="SMART" id="SM00091">
    <property type="entry name" value="PAS"/>
    <property type="match status" value="4"/>
</dbReference>
<dbReference type="SUPFAM" id="SSF55785">
    <property type="entry name" value="PYP-like sensor domain (PAS domain)"/>
    <property type="match status" value="3"/>
</dbReference>
<dbReference type="PANTHER" id="PTHR44757:SF2">
    <property type="entry name" value="BIOFILM ARCHITECTURE MAINTENANCE PROTEIN MBAA"/>
    <property type="match status" value="1"/>
</dbReference>
<dbReference type="InterPro" id="IPR003607">
    <property type="entry name" value="HD/PDEase_dom"/>
</dbReference>
<dbReference type="SUPFAM" id="SSF55073">
    <property type="entry name" value="Nucleotide cyclase"/>
    <property type="match status" value="1"/>
</dbReference>
<dbReference type="Gene3D" id="3.30.70.270">
    <property type="match status" value="1"/>
</dbReference>
<feature type="domain" description="GGDEF" evidence="4">
    <location>
        <begin position="605"/>
        <end position="735"/>
    </location>
</feature>
<sequence>MENQSAVKNWELLISYLPFMVILLDENKIISNINKEAQSFFKKIFDFNTSDLLLDLSLAEFFLKLKSYSTFRKQDFKAFYSELEKVVNKEKELFTSEIMLDAAEKKIYLKLKIKSFAEGSIITFEDISERKEAEISLKKEIKNKMLAKIKENESSEEYEHKIINNNGELRYHKWKDYSLLSDNSQKRIYQSVGRDITEKKLETKFAEALFENSSSAIAMLDNNHQIMKVNNTFENKFGFKSEKILGINLDDLLEKNKAGISDRSLSKNVLKGEKVVSKGIRYDSAGKARSFLIKGIPIIIEADIKGVYVIYDDITEPEKTREELENTKKELENILESIEDGISVLNPDLTINYTNPKMQEWFAENRPLKGKKCYEVYHNSDQPCKKCPTIRSLESGNVESEIVRGLNGSGQKYLELFTYPILNNDNGEIEGVVEFVRDITEKKQLENKLKIKEEQYRKIFHESPIGMMLEDSEGNILEVNDSLCEVTGYKKEELINSSIFDKLVPPAQHQIARKNIKKILNNEDFEFITANEKPNGEKYHLKLKETKITLADKGEGILSMQLDITDSIKKEKRLKYLSYHDDLTGLYNRNFFEEELQRLDTKRQLPLALILVDANGLKLINDTYGHSSGDQFLIKIAEVLNSVMREEDIIARLGGDEFVAILPKTEQKEAQKIVNRILSKSREKYIEDINLSIGIGAAVKTDHRQNIYDILNQADKKMYQDKLTNGRSEKNKLIQNLLETLGAKSNESKEHAERMSELALQLGEALNLNNEDLKNLILLATIHDIGKVTIPEKTLKKTEALNRREWQEIKTHPEKGYRIAQATDEFSVIAKLILHHHERWDGSGYPAGLQAKEIPLLARIIAIIDAYDVMTNDRSYRKAISKEEAFAEIERCSGTQFDPELSRVFLQMMSKEI</sequence>
<dbReference type="NCBIfam" id="TIGR00254">
    <property type="entry name" value="GGDEF"/>
    <property type="match status" value="1"/>
</dbReference>
<dbReference type="PANTHER" id="PTHR44757">
    <property type="entry name" value="DIGUANYLATE CYCLASE DGCP"/>
    <property type="match status" value="1"/>
</dbReference>
<dbReference type="InterPro" id="IPR029787">
    <property type="entry name" value="Nucleotide_cyclase"/>
</dbReference>
<evidence type="ECO:0000313" key="7">
    <source>
        <dbReference type="Proteomes" id="UP001199296"/>
    </source>
</evidence>
<dbReference type="PROSITE" id="PS50113">
    <property type="entry name" value="PAC"/>
    <property type="match status" value="1"/>
</dbReference>
<evidence type="ECO:0000259" key="3">
    <source>
        <dbReference type="PROSITE" id="PS50113"/>
    </source>
</evidence>
<feature type="coiled-coil region" evidence="1">
    <location>
        <begin position="314"/>
        <end position="341"/>
    </location>
</feature>
<dbReference type="InterPro" id="IPR035965">
    <property type="entry name" value="PAS-like_dom_sf"/>
</dbReference>
<dbReference type="SUPFAM" id="SSF109604">
    <property type="entry name" value="HD-domain/PDEase-like"/>
    <property type="match status" value="1"/>
</dbReference>
<dbReference type="PROSITE" id="PS50112">
    <property type="entry name" value="PAS"/>
    <property type="match status" value="2"/>
</dbReference>
<dbReference type="Gene3D" id="1.10.3210.10">
    <property type="entry name" value="Hypothetical protein af1432"/>
    <property type="match status" value="1"/>
</dbReference>
<dbReference type="CDD" id="cd00130">
    <property type="entry name" value="PAS"/>
    <property type="match status" value="2"/>
</dbReference>
<reference evidence="6 7" key="1">
    <citation type="submission" date="2021-10" db="EMBL/GenBank/DDBJ databases">
        <authorList>
            <person name="Grouzdev D.S."/>
            <person name="Pantiukh K.S."/>
            <person name="Krutkina M.S."/>
        </authorList>
    </citation>
    <scope>NUCLEOTIDE SEQUENCE [LARGE SCALE GENOMIC DNA]</scope>
    <source>
        <strain evidence="6 7">Z-7514</strain>
    </source>
</reference>
<dbReference type="AlphaFoldDB" id="A0AAW4X217"/>
<dbReference type="InterPro" id="IPR013767">
    <property type="entry name" value="PAS_fold"/>
</dbReference>
<accession>A0AAW4X217</accession>
<proteinExistence type="predicted"/>
<protein>
    <submittedName>
        <fullName evidence="6">PAS domain S-box protein</fullName>
    </submittedName>
</protein>
<evidence type="ECO:0000259" key="4">
    <source>
        <dbReference type="PROSITE" id="PS50887"/>
    </source>
</evidence>
<organism evidence="6 7">
    <name type="scientific">Halanaerobium polyolivorans</name>
    <dbReference type="NCBI Taxonomy" id="2886943"/>
    <lineage>
        <taxon>Bacteria</taxon>
        <taxon>Bacillati</taxon>
        <taxon>Bacillota</taxon>
        <taxon>Clostridia</taxon>
        <taxon>Halanaerobiales</taxon>
        <taxon>Halanaerobiaceae</taxon>
        <taxon>Halanaerobium</taxon>
    </lineage>
</organism>
<dbReference type="Pfam" id="PF13487">
    <property type="entry name" value="HD_5"/>
    <property type="match status" value="1"/>
</dbReference>
<dbReference type="EMBL" id="JAJFAT010000018">
    <property type="protein sequence ID" value="MCC3145805.1"/>
    <property type="molecule type" value="Genomic_DNA"/>
</dbReference>
<dbReference type="InterPro" id="IPR013656">
    <property type="entry name" value="PAS_4"/>
</dbReference>
<dbReference type="InterPro" id="IPR000700">
    <property type="entry name" value="PAS-assoc_C"/>
</dbReference>
<dbReference type="Gene3D" id="3.30.450.20">
    <property type="entry name" value="PAS domain"/>
    <property type="match status" value="3"/>
</dbReference>
<feature type="domain" description="PAC" evidence="3">
    <location>
        <begin position="396"/>
        <end position="451"/>
    </location>
</feature>
<feature type="domain" description="PAS" evidence="2">
    <location>
        <begin position="452"/>
        <end position="523"/>
    </location>
</feature>
<dbReference type="PROSITE" id="PS50887">
    <property type="entry name" value="GGDEF"/>
    <property type="match status" value="1"/>
</dbReference>
<evidence type="ECO:0000313" key="6">
    <source>
        <dbReference type="EMBL" id="MCC3145805.1"/>
    </source>
</evidence>
<dbReference type="InterPro" id="IPR000014">
    <property type="entry name" value="PAS"/>
</dbReference>
<keyword evidence="7" id="KW-1185">Reference proteome</keyword>
<name>A0AAW4X217_9FIRM</name>
<dbReference type="CDD" id="cd01949">
    <property type="entry name" value="GGDEF"/>
    <property type="match status" value="1"/>
</dbReference>
<dbReference type="Pfam" id="PF08448">
    <property type="entry name" value="PAS_4"/>
    <property type="match status" value="1"/>
</dbReference>
<dbReference type="SMART" id="SM00471">
    <property type="entry name" value="HDc"/>
    <property type="match status" value="1"/>
</dbReference>
<dbReference type="InterPro" id="IPR000160">
    <property type="entry name" value="GGDEF_dom"/>
</dbReference>
<dbReference type="InterPro" id="IPR052155">
    <property type="entry name" value="Biofilm_reg_signaling"/>
</dbReference>
<dbReference type="NCBIfam" id="TIGR00229">
    <property type="entry name" value="sensory_box"/>
    <property type="match status" value="3"/>
</dbReference>
<dbReference type="Pfam" id="PF00989">
    <property type="entry name" value="PAS"/>
    <property type="match status" value="1"/>
</dbReference>
<dbReference type="SMART" id="SM00086">
    <property type="entry name" value="PAC"/>
    <property type="match status" value="3"/>
</dbReference>
<dbReference type="PROSITE" id="PS51832">
    <property type="entry name" value="HD_GYP"/>
    <property type="match status" value="1"/>
</dbReference>
<dbReference type="GO" id="GO:0006355">
    <property type="term" value="P:regulation of DNA-templated transcription"/>
    <property type="evidence" value="ECO:0007669"/>
    <property type="project" value="InterPro"/>
</dbReference>
<dbReference type="InterPro" id="IPR043128">
    <property type="entry name" value="Rev_trsase/Diguanyl_cyclase"/>
</dbReference>
<dbReference type="Pfam" id="PF00990">
    <property type="entry name" value="GGDEF"/>
    <property type="match status" value="1"/>
</dbReference>
<feature type="domain" description="HD-GYP" evidence="5">
    <location>
        <begin position="726"/>
        <end position="913"/>
    </location>
</feature>
<dbReference type="RefSeq" id="WP_229346505.1">
    <property type="nucleotide sequence ID" value="NZ_JAJFAT010000018.1"/>
</dbReference>
<dbReference type="Proteomes" id="UP001199296">
    <property type="component" value="Unassembled WGS sequence"/>
</dbReference>
<dbReference type="SMART" id="SM00267">
    <property type="entry name" value="GGDEF"/>
    <property type="match status" value="1"/>
</dbReference>
<feature type="domain" description="PAS" evidence="2">
    <location>
        <begin position="202"/>
        <end position="273"/>
    </location>
</feature>
<comment type="caution">
    <text evidence="6">The sequence shown here is derived from an EMBL/GenBank/DDBJ whole genome shotgun (WGS) entry which is preliminary data.</text>
</comment>
<keyword evidence="1" id="KW-0175">Coiled coil</keyword>
<evidence type="ECO:0000259" key="2">
    <source>
        <dbReference type="PROSITE" id="PS50112"/>
    </source>
</evidence>
<gene>
    <name evidence="6" type="ORF">LJ207_10760</name>
</gene>
<dbReference type="InterPro" id="IPR001610">
    <property type="entry name" value="PAC"/>
</dbReference>
<evidence type="ECO:0000256" key="1">
    <source>
        <dbReference type="SAM" id="Coils"/>
    </source>
</evidence>
<dbReference type="InterPro" id="IPR037522">
    <property type="entry name" value="HD_GYP_dom"/>
</dbReference>
<dbReference type="CDD" id="cd00077">
    <property type="entry name" value="HDc"/>
    <property type="match status" value="1"/>
</dbReference>
<evidence type="ECO:0000259" key="5">
    <source>
        <dbReference type="PROSITE" id="PS51832"/>
    </source>
</evidence>